<evidence type="ECO:0000313" key="2">
    <source>
        <dbReference type="EMBL" id="SDC04018.1"/>
    </source>
</evidence>
<keyword evidence="1" id="KW-0812">Transmembrane</keyword>
<dbReference type="Proteomes" id="UP000297288">
    <property type="component" value="Unassembled WGS sequence"/>
</dbReference>
<feature type="transmembrane region" description="Helical" evidence="1">
    <location>
        <begin position="142"/>
        <end position="163"/>
    </location>
</feature>
<dbReference type="RefSeq" id="WP_091402202.1">
    <property type="nucleotide sequence ID" value="NZ_FMYV01000001.1"/>
</dbReference>
<reference evidence="3 5" key="2">
    <citation type="submission" date="2019-04" db="EMBL/GenBank/DDBJ databases">
        <title>Draft genome sequence data and analysis of a Fermenting Bacterium, Geotoga petraea strain HO-Geo1, isolated from heavy-oil petroleum reservoir in Russia.</title>
        <authorList>
            <person name="Grouzdev D.S."/>
            <person name="Semenova E.M."/>
            <person name="Sokolova D.S."/>
            <person name="Tourova T.P."/>
            <person name="Poltaraus A.B."/>
            <person name="Nazina T.N."/>
        </authorList>
    </citation>
    <scope>NUCLEOTIDE SEQUENCE [LARGE SCALE GENOMIC DNA]</scope>
    <source>
        <strain evidence="3 5">HO-Geo1</strain>
    </source>
</reference>
<feature type="transmembrane region" description="Helical" evidence="1">
    <location>
        <begin position="118"/>
        <end position="136"/>
    </location>
</feature>
<dbReference type="AlphaFoldDB" id="A0A1G6IC34"/>
<sequence>MRKIAVIMIVVGTLLFLSVFLDLSLSFWRILELIISIILIASGIGLIKPSININGKVIDGSDQNEIHYANEQLNYAEEEIESEKDMPEFARKIAKGSIHVARNSFIKRKDIKKIVRRTLFGLTSGVILFLDSLSLFGLNFNFWEFLLVLIGSFLLTSGISSLIPDRRRKN</sequence>
<evidence type="ECO:0000256" key="1">
    <source>
        <dbReference type="SAM" id="Phobius"/>
    </source>
</evidence>
<accession>A0A1G6IC34</accession>
<dbReference type="STRING" id="28234.SAMN04488588_0324"/>
<proteinExistence type="predicted"/>
<keyword evidence="1" id="KW-0472">Membrane</keyword>
<evidence type="ECO:0000313" key="3">
    <source>
        <dbReference type="EMBL" id="TGG89160.1"/>
    </source>
</evidence>
<protein>
    <submittedName>
        <fullName evidence="2">Uncharacterized protein</fullName>
    </submittedName>
</protein>
<evidence type="ECO:0000313" key="5">
    <source>
        <dbReference type="Proteomes" id="UP000297288"/>
    </source>
</evidence>
<organism evidence="2 4">
    <name type="scientific">Geotoga petraea</name>
    <dbReference type="NCBI Taxonomy" id="28234"/>
    <lineage>
        <taxon>Bacteria</taxon>
        <taxon>Thermotogati</taxon>
        <taxon>Thermotogota</taxon>
        <taxon>Thermotogae</taxon>
        <taxon>Petrotogales</taxon>
        <taxon>Petrotogaceae</taxon>
        <taxon>Geotoga</taxon>
    </lineage>
</organism>
<gene>
    <name evidence="3" type="ORF">E4650_02915</name>
    <name evidence="2" type="ORF">SAMN04488588_0324</name>
</gene>
<feature type="transmembrane region" description="Helical" evidence="1">
    <location>
        <begin position="27"/>
        <end position="47"/>
    </location>
</feature>
<keyword evidence="4" id="KW-1185">Reference proteome</keyword>
<evidence type="ECO:0000313" key="4">
    <source>
        <dbReference type="Proteomes" id="UP000199322"/>
    </source>
</evidence>
<reference evidence="2 4" key="1">
    <citation type="submission" date="2016-10" db="EMBL/GenBank/DDBJ databases">
        <authorList>
            <person name="de Groot N.N."/>
        </authorList>
    </citation>
    <scope>NUCLEOTIDE SEQUENCE [LARGE SCALE GENOMIC DNA]</scope>
    <source>
        <strain evidence="2 4">WG14</strain>
    </source>
</reference>
<feature type="transmembrane region" description="Helical" evidence="1">
    <location>
        <begin position="5"/>
        <end position="21"/>
    </location>
</feature>
<dbReference type="Proteomes" id="UP000199322">
    <property type="component" value="Unassembled WGS sequence"/>
</dbReference>
<dbReference type="EMBL" id="FMYV01000001">
    <property type="protein sequence ID" value="SDC04018.1"/>
    <property type="molecule type" value="Genomic_DNA"/>
</dbReference>
<name>A0A1G6IC34_9BACT</name>
<dbReference type="EMBL" id="SRME01000001">
    <property type="protein sequence ID" value="TGG89160.1"/>
    <property type="molecule type" value="Genomic_DNA"/>
</dbReference>
<keyword evidence="1" id="KW-1133">Transmembrane helix</keyword>
<dbReference type="OrthoDB" id="10005978at2"/>